<comment type="caution">
    <text evidence="2">The sequence shown here is derived from an EMBL/GenBank/DDBJ whole genome shotgun (WGS) entry which is preliminary data.</text>
</comment>
<evidence type="ECO:0000313" key="3">
    <source>
        <dbReference type="Proteomes" id="UP001162836"/>
    </source>
</evidence>
<protein>
    <submittedName>
        <fullName evidence="2">Uncharacterized protein</fullName>
    </submittedName>
</protein>
<keyword evidence="1" id="KW-0175">Coiled coil</keyword>
<proteinExistence type="predicted"/>
<dbReference type="RefSeq" id="WP_038535199.1">
    <property type="nucleotide sequence ID" value="NZ_JAJODE010000003.1"/>
</dbReference>
<dbReference type="Proteomes" id="UP001162836">
    <property type="component" value="Unassembled WGS sequence"/>
</dbReference>
<accession>A0ABS8QEK7</accession>
<sequence>MVKALAILFGLSILLLIISLVRTKKTAEKTQEAIDMFHINLMKEINDVKESLNNIELDMEIISKEAGVQLSADEKKLRREVLDLHKRQYSLENIAEQKQMSVQEINQIISTYLTPQDERGKAAHEG</sequence>
<organism evidence="2 3">
    <name type="scientific">Neobacillus sedimentimangrovi</name>
    <dbReference type="NCBI Taxonomy" id="2699460"/>
    <lineage>
        <taxon>Bacteria</taxon>
        <taxon>Bacillati</taxon>
        <taxon>Bacillota</taxon>
        <taxon>Bacilli</taxon>
        <taxon>Bacillales</taxon>
        <taxon>Bacillaceae</taxon>
        <taxon>Neobacillus</taxon>
    </lineage>
</organism>
<feature type="coiled-coil region" evidence="1">
    <location>
        <begin position="38"/>
        <end position="65"/>
    </location>
</feature>
<evidence type="ECO:0000256" key="1">
    <source>
        <dbReference type="SAM" id="Coils"/>
    </source>
</evidence>
<keyword evidence="3" id="KW-1185">Reference proteome</keyword>
<reference evidence="2 3" key="1">
    <citation type="journal article" date="2023" name="Antonie Van Leeuwenhoek">
        <title>Unveiling the genomic potential of a novel thermostable glycoside hydrolases producing Neobacillus sedimentimangrovi UE25.</title>
        <authorList>
            <person name="Ejaz U."/>
            <person name="Saleem F."/>
            <person name="Rashid R."/>
            <person name="Hasan K.A."/>
            <person name="Syed M.N."/>
            <person name="Sohail M."/>
        </authorList>
    </citation>
    <scope>NUCLEOTIDE SEQUENCE [LARGE SCALE GENOMIC DNA]</scope>
    <source>
        <strain evidence="2 3">UE25</strain>
    </source>
</reference>
<dbReference type="EMBL" id="JAJODE010000003">
    <property type="protein sequence ID" value="MCD4837666.1"/>
    <property type="molecule type" value="Genomic_DNA"/>
</dbReference>
<evidence type="ECO:0000313" key="2">
    <source>
        <dbReference type="EMBL" id="MCD4837666.1"/>
    </source>
</evidence>
<gene>
    <name evidence="2" type="ORF">LRS37_01990</name>
</gene>
<name>A0ABS8QEK7_9BACI</name>